<evidence type="ECO:0000313" key="3">
    <source>
        <dbReference type="Proteomes" id="UP000327085"/>
    </source>
</evidence>
<dbReference type="SUPFAM" id="SSF54631">
    <property type="entry name" value="CBS-domain pair"/>
    <property type="match status" value="1"/>
</dbReference>
<proteinExistence type="predicted"/>
<accession>A0A5E4FGA7</accession>
<dbReference type="InParanoid" id="A0A5E4FGA7"/>
<evidence type="ECO:0000259" key="1">
    <source>
        <dbReference type="Pfam" id="PF00571"/>
    </source>
</evidence>
<reference evidence="3" key="1">
    <citation type="journal article" date="2020" name="Plant J.">
        <title>Transposons played a major role in the diversification between the closely related almond and peach genomes: results from the almond genome sequence.</title>
        <authorList>
            <person name="Alioto T."/>
            <person name="Alexiou K.G."/>
            <person name="Bardil A."/>
            <person name="Barteri F."/>
            <person name="Castanera R."/>
            <person name="Cruz F."/>
            <person name="Dhingra A."/>
            <person name="Duval H."/>
            <person name="Fernandez I Marti A."/>
            <person name="Frias L."/>
            <person name="Galan B."/>
            <person name="Garcia J.L."/>
            <person name="Howad W."/>
            <person name="Gomez-Garrido J."/>
            <person name="Gut M."/>
            <person name="Julca I."/>
            <person name="Morata J."/>
            <person name="Puigdomenech P."/>
            <person name="Ribeca P."/>
            <person name="Rubio Cabetas M.J."/>
            <person name="Vlasova A."/>
            <person name="Wirthensohn M."/>
            <person name="Garcia-Mas J."/>
            <person name="Gabaldon T."/>
            <person name="Casacuberta J.M."/>
            <person name="Arus P."/>
        </authorList>
    </citation>
    <scope>NUCLEOTIDE SEQUENCE [LARGE SCALE GENOMIC DNA]</scope>
    <source>
        <strain evidence="3">cv. Texas</strain>
    </source>
</reference>
<protein>
    <submittedName>
        <fullName evidence="2">PREDICTED: CBS</fullName>
    </submittedName>
</protein>
<organism evidence="2 3">
    <name type="scientific">Prunus dulcis</name>
    <name type="common">Almond</name>
    <name type="synonym">Amygdalus dulcis</name>
    <dbReference type="NCBI Taxonomy" id="3755"/>
    <lineage>
        <taxon>Eukaryota</taxon>
        <taxon>Viridiplantae</taxon>
        <taxon>Streptophyta</taxon>
        <taxon>Embryophyta</taxon>
        <taxon>Tracheophyta</taxon>
        <taxon>Spermatophyta</taxon>
        <taxon>Magnoliopsida</taxon>
        <taxon>eudicotyledons</taxon>
        <taxon>Gunneridae</taxon>
        <taxon>Pentapetalae</taxon>
        <taxon>rosids</taxon>
        <taxon>fabids</taxon>
        <taxon>Rosales</taxon>
        <taxon>Rosaceae</taxon>
        <taxon>Amygdaloideae</taxon>
        <taxon>Amygdaleae</taxon>
        <taxon>Prunus</taxon>
    </lineage>
</organism>
<feature type="domain" description="CBS" evidence="1">
    <location>
        <begin position="17"/>
        <end position="54"/>
    </location>
</feature>
<dbReference type="InterPro" id="IPR046342">
    <property type="entry name" value="CBS_dom_sf"/>
</dbReference>
<dbReference type="Pfam" id="PF00571">
    <property type="entry name" value="CBS"/>
    <property type="match status" value="1"/>
</dbReference>
<dbReference type="InterPro" id="IPR000644">
    <property type="entry name" value="CBS_dom"/>
</dbReference>
<evidence type="ECO:0000313" key="2">
    <source>
        <dbReference type="EMBL" id="VVA26935.1"/>
    </source>
</evidence>
<name>A0A5E4FGA7_PRUDU</name>
<dbReference type="AlphaFoldDB" id="A0A5E4FGA7"/>
<gene>
    <name evidence="2" type="ORF">ALMOND_2B031082</name>
</gene>
<sequence length="99" mass="10546">MKTAVEKGNAIASAVGDTVLMTTKKMEEMAVGYAVVTVDNKLCGILSSKDILMRVIAENLSPKTTIVESGNMVAVVDVADITHAVVAYVSLYLLLNHYS</sequence>
<dbReference type="Proteomes" id="UP000327085">
    <property type="component" value="Chromosome 1"/>
</dbReference>
<dbReference type="Gene3D" id="3.90.1280.20">
    <property type="match status" value="1"/>
</dbReference>
<dbReference type="EMBL" id="CABIKO010000113">
    <property type="protein sequence ID" value="VVA26935.1"/>
    <property type="molecule type" value="Genomic_DNA"/>
</dbReference>
<dbReference type="Gramene" id="VVA26935">
    <property type="protein sequence ID" value="VVA26935"/>
    <property type="gene ID" value="Prudul26B031082"/>
</dbReference>